<dbReference type="PANTHER" id="PTHR24305">
    <property type="entry name" value="CYTOCHROME P450"/>
    <property type="match status" value="1"/>
</dbReference>
<reference evidence="7" key="1">
    <citation type="submission" date="2023-01" db="EMBL/GenBank/DDBJ databases">
        <authorList>
            <person name="Van Ghelder C."/>
            <person name="Rancurel C."/>
        </authorList>
    </citation>
    <scope>NUCLEOTIDE SEQUENCE</scope>
    <source>
        <strain evidence="7">CNCM I-4278</strain>
    </source>
</reference>
<dbReference type="Pfam" id="PF00067">
    <property type="entry name" value="p450"/>
    <property type="match status" value="1"/>
</dbReference>
<evidence type="ECO:0000256" key="2">
    <source>
        <dbReference type="ARBA" id="ARBA00010617"/>
    </source>
</evidence>
<evidence type="ECO:0000256" key="4">
    <source>
        <dbReference type="ARBA" id="ARBA00023004"/>
    </source>
</evidence>
<keyword evidence="6" id="KW-1133">Transmembrane helix</keyword>
<dbReference type="InterPro" id="IPR002403">
    <property type="entry name" value="Cyt_P450_E_grp-IV"/>
</dbReference>
<evidence type="ECO:0000256" key="3">
    <source>
        <dbReference type="ARBA" id="ARBA00022723"/>
    </source>
</evidence>
<sequence length="528" mass="60420">MYYISCRVRICYRSYERSFRARLAILPVQSWLAINIRATPHISPSTPLENTAMEAIITLQRFYIFCALAALYVFIGRFIQYWRLRQFKGPPTSGWSWWWHSRAVLSRALYWHYSNATDRYGPIARVAPNLLVTSDGDLWARLNATRTAYYRGEWWYHCARIEAGKDNVFTECDNEKHDQRRKKLAFGYSGKDNFALESSIDVHIKELVHLISSKYVTSSSGNEVTKPMDLAAKMQYFTLDVISHIGLGTPFGHLKTDQDVNGYLKSMEEGLWIATTIFGLGMNWLRNSPLGPSEKDQAGFGKMMAEARKIVEDRKAYNCWSIENYHVIHHEPSAGLHEAAGAEIDGAVKAGITAKNSEDIISEFEARRLPYLSAVIREGMRIHPPVVCLFPRVAPPSGDVVQVSGKEYFIPGGTMIGYASWAMHRTNKSVYGEDAETFRPERWLLDQEVPEEKQRLSQMTKINDMIFGHGRWNCLGKSIALLELHKTIFELFKHFDFALANPHQSLKAIDSMGLWEIKDMNVIVTERQ</sequence>
<evidence type="ECO:0000313" key="7">
    <source>
        <dbReference type="EMBL" id="CAI6340228.1"/>
    </source>
</evidence>
<protein>
    <recommendedName>
        <fullName evidence="9">Pisatin demethylase</fullName>
    </recommendedName>
</protein>
<dbReference type="AlphaFoldDB" id="A0A9W4UTU2"/>
<keyword evidence="6" id="KW-0812">Transmembrane</keyword>
<comment type="similarity">
    <text evidence="2">Belongs to the cytochrome P450 family.</text>
</comment>
<keyword evidence="8" id="KW-1185">Reference proteome</keyword>
<evidence type="ECO:0000256" key="5">
    <source>
        <dbReference type="PIRSR" id="PIRSR602403-1"/>
    </source>
</evidence>
<dbReference type="GO" id="GO:0016705">
    <property type="term" value="F:oxidoreductase activity, acting on paired donors, with incorporation or reduction of molecular oxygen"/>
    <property type="evidence" value="ECO:0007669"/>
    <property type="project" value="InterPro"/>
</dbReference>
<dbReference type="PANTHER" id="PTHR24305:SF168">
    <property type="entry name" value="P450, PUTATIVE (EUROFUNG)-RELATED"/>
    <property type="match status" value="1"/>
</dbReference>
<comment type="cofactor">
    <cofactor evidence="1 5">
        <name>heme</name>
        <dbReference type="ChEBI" id="CHEBI:30413"/>
    </cofactor>
</comment>
<feature type="transmembrane region" description="Helical" evidence="6">
    <location>
        <begin position="62"/>
        <end position="79"/>
    </location>
</feature>
<dbReference type="OrthoDB" id="3934656at2759"/>
<accession>A0A9W4UTU2</accession>
<dbReference type="InterPro" id="IPR050121">
    <property type="entry name" value="Cytochrome_P450_monoxygenase"/>
</dbReference>
<gene>
    <name evidence="7" type="ORF">PDIGIT_LOCUS13403</name>
</gene>
<feature type="binding site" description="axial binding residue" evidence="5">
    <location>
        <position position="474"/>
    </location>
    <ligand>
        <name>heme</name>
        <dbReference type="ChEBI" id="CHEBI:30413"/>
    </ligand>
    <ligandPart>
        <name>Fe</name>
        <dbReference type="ChEBI" id="CHEBI:18248"/>
    </ligandPart>
</feature>
<keyword evidence="5" id="KW-0349">Heme</keyword>
<keyword evidence="3 5" id="KW-0479">Metal-binding</keyword>
<dbReference type="GO" id="GO:0004497">
    <property type="term" value="F:monooxygenase activity"/>
    <property type="evidence" value="ECO:0007669"/>
    <property type="project" value="InterPro"/>
</dbReference>
<evidence type="ECO:0000256" key="6">
    <source>
        <dbReference type="SAM" id="Phobius"/>
    </source>
</evidence>
<organism evidence="7 8">
    <name type="scientific">Periconia digitata</name>
    <dbReference type="NCBI Taxonomy" id="1303443"/>
    <lineage>
        <taxon>Eukaryota</taxon>
        <taxon>Fungi</taxon>
        <taxon>Dikarya</taxon>
        <taxon>Ascomycota</taxon>
        <taxon>Pezizomycotina</taxon>
        <taxon>Dothideomycetes</taxon>
        <taxon>Pleosporomycetidae</taxon>
        <taxon>Pleosporales</taxon>
        <taxon>Massarineae</taxon>
        <taxon>Periconiaceae</taxon>
        <taxon>Periconia</taxon>
    </lineage>
</organism>
<comment type="caution">
    <text evidence="7">The sequence shown here is derived from an EMBL/GenBank/DDBJ whole genome shotgun (WGS) entry which is preliminary data.</text>
</comment>
<dbReference type="SUPFAM" id="SSF48264">
    <property type="entry name" value="Cytochrome P450"/>
    <property type="match status" value="1"/>
</dbReference>
<keyword evidence="6" id="KW-0472">Membrane</keyword>
<keyword evidence="4 5" id="KW-0408">Iron</keyword>
<dbReference type="Gene3D" id="1.10.630.10">
    <property type="entry name" value="Cytochrome P450"/>
    <property type="match status" value="2"/>
</dbReference>
<evidence type="ECO:0000256" key="1">
    <source>
        <dbReference type="ARBA" id="ARBA00001971"/>
    </source>
</evidence>
<dbReference type="InterPro" id="IPR001128">
    <property type="entry name" value="Cyt_P450"/>
</dbReference>
<dbReference type="PRINTS" id="PR00465">
    <property type="entry name" value="EP450IV"/>
</dbReference>
<dbReference type="GO" id="GO:0005506">
    <property type="term" value="F:iron ion binding"/>
    <property type="evidence" value="ECO:0007669"/>
    <property type="project" value="InterPro"/>
</dbReference>
<name>A0A9W4UTU2_9PLEO</name>
<proteinExistence type="inferred from homology"/>
<dbReference type="Proteomes" id="UP001152607">
    <property type="component" value="Unassembled WGS sequence"/>
</dbReference>
<dbReference type="InterPro" id="IPR036396">
    <property type="entry name" value="Cyt_P450_sf"/>
</dbReference>
<dbReference type="GO" id="GO:0020037">
    <property type="term" value="F:heme binding"/>
    <property type="evidence" value="ECO:0007669"/>
    <property type="project" value="InterPro"/>
</dbReference>
<dbReference type="EMBL" id="CAOQHR010000010">
    <property type="protein sequence ID" value="CAI6340228.1"/>
    <property type="molecule type" value="Genomic_DNA"/>
</dbReference>
<evidence type="ECO:0008006" key="9">
    <source>
        <dbReference type="Google" id="ProtNLM"/>
    </source>
</evidence>
<evidence type="ECO:0000313" key="8">
    <source>
        <dbReference type="Proteomes" id="UP001152607"/>
    </source>
</evidence>